<dbReference type="SUPFAM" id="SSF51338">
    <property type="entry name" value="Composite domain of metallo-dependent hydrolases"/>
    <property type="match status" value="1"/>
</dbReference>
<gene>
    <name evidence="2" type="ORF">NH26_20665</name>
</gene>
<organism evidence="2 3">
    <name type="scientific">Flammeovirga pacifica</name>
    <dbReference type="NCBI Taxonomy" id="915059"/>
    <lineage>
        <taxon>Bacteria</taxon>
        <taxon>Pseudomonadati</taxon>
        <taxon>Bacteroidota</taxon>
        <taxon>Cytophagia</taxon>
        <taxon>Cytophagales</taxon>
        <taxon>Flammeovirgaceae</taxon>
        <taxon>Flammeovirga</taxon>
    </lineage>
</organism>
<reference evidence="2 3" key="1">
    <citation type="journal article" date="2012" name="Int. J. Syst. Evol. Microbiol.">
        <title>Flammeovirga pacifica sp. nov., isolated from deep-sea sediment.</title>
        <authorList>
            <person name="Xu H."/>
            <person name="Fu Y."/>
            <person name="Yang N."/>
            <person name="Ding Z."/>
            <person name="Lai Q."/>
            <person name="Zeng R."/>
        </authorList>
    </citation>
    <scope>NUCLEOTIDE SEQUENCE [LARGE SCALE GENOMIC DNA]</scope>
    <source>
        <strain evidence="3">DSM 24597 / LMG 26175 / WPAGA1</strain>
    </source>
</reference>
<dbReference type="Pfam" id="PF07969">
    <property type="entry name" value="Amidohydro_3"/>
    <property type="match status" value="1"/>
</dbReference>
<evidence type="ECO:0000313" key="2">
    <source>
        <dbReference type="EMBL" id="OHX64024.1"/>
    </source>
</evidence>
<dbReference type="Gene3D" id="2.30.40.10">
    <property type="entry name" value="Urease, subunit C, domain 1"/>
    <property type="match status" value="1"/>
</dbReference>
<dbReference type="InterPro" id="IPR011059">
    <property type="entry name" value="Metal-dep_hydrolase_composite"/>
</dbReference>
<evidence type="ECO:0000313" key="3">
    <source>
        <dbReference type="Proteomes" id="UP000179797"/>
    </source>
</evidence>
<accession>A0A1S1YSL3</accession>
<dbReference type="PANTHER" id="PTHR22642">
    <property type="entry name" value="IMIDAZOLONEPROPIONASE"/>
    <property type="match status" value="1"/>
</dbReference>
<dbReference type="InterPro" id="IPR013108">
    <property type="entry name" value="Amidohydro_3"/>
</dbReference>
<dbReference type="STRING" id="915059.NH26_20665"/>
<dbReference type="Gene3D" id="3.10.310.70">
    <property type="match status" value="1"/>
</dbReference>
<proteinExistence type="predicted"/>
<keyword evidence="3" id="KW-1185">Reference proteome</keyword>
<dbReference type="GO" id="GO:0016810">
    <property type="term" value="F:hydrolase activity, acting on carbon-nitrogen (but not peptide) bonds"/>
    <property type="evidence" value="ECO:0007669"/>
    <property type="project" value="InterPro"/>
</dbReference>
<dbReference type="CDD" id="cd01300">
    <property type="entry name" value="YtcJ_like"/>
    <property type="match status" value="1"/>
</dbReference>
<comment type="caution">
    <text evidence="2">The sequence shown here is derived from an EMBL/GenBank/DDBJ whole genome shotgun (WGS) entry which is preliminary data.</text>
</comment>
<dbReference type="PROSITE" id="PS51257">
    <property type="entry name" value="PROKAR_LIPOPROTEIN"/>
    <property type="match status" value="1"/>
</dbReference>
<dbReference type="AlphaFoldDB" id="A0A1S1YSL3"/>
<dbReference type="InterPro" id="IPR032466">
    <property type="entry name" value="Metal_Hydrolase"/>
</dbReference>
<protein>
    <recommendedName>
        <fullName evidence="1">Amidohydrolase 3 domain-containing protein</fullName>
    </recommendedName>
</protein>
<dbReference type="InterPro" id="IPR033932">
    <property type="entry name" value="YtcJ-like"/>
</dbReference>
<dbReference type="Gene3D" id="3.20.20.140">
    <property type="entry name" value="Metal-dependent hydrolases"/>
    <property type="match status" value="1"/>
</dbReference>
<dbReference type="Proteomes" id="UP000179797">
    <property type="component" value="Unassembled WGS sequence"/>
</dbReference>
<evidence type="ECO:0000259" key="1">
    <source>
        <dbReference type="Pfam" id="PF07969"/>
    </source>
</evidence>
<dbReference type="PANTHER" id="PTHR22642:SF2">
    <property type="entry name" value="PROTEIN LONG AFTER FAR-RED 3"/>
    <property type="match status" value="1"/>
</dbReference>
<sequence length="626" mass="70763">MIKLYIMKKKIHKNSLQSFIILCFAILFTSCHQNDVPKADKVFLNGKIYTVNETQPWAEAVAIKKNKIVFVGSADEAKKWIGNTTEKVDLNGKMMLPGFVSGHDHLISSNWMKAGVSLFSAKSKEDYLKLIKDYADTHPDEPIVFGYGWNKDTYGGWPTAAELDQVVSDRPAMIFDFTIHDMWFNTKGLAAGGVTKDTEDTVPGMSYWRRKKDGSPEGVGVEIIWLDAFIKAGAWDPDKMMKESQEILYNKAASCGLTSVINQGLITPNLMNLKRYKEDMKYSFELLDSLDKAGELKLRTFQNYVYKNADFDVDEFVNDALLLKSKYDSDRLRLSGIKIHPEGNWNSNTSLMLENYKNIDSKGMSGVGKEKLLEMHLKANKNGLDVHVHVDGTATTRYTIDAIEASRKKGYQARNVLQHYFWTHPEDHKRVLDMKIPVNTTPLFGSDWGGQAKDAYAYLGEYRVNNYFMKYTELPVENGHNVSISADVPSSPVNLLDPLFSLEGAVTLKDPQNEESIKFPPTQTPMQIVQAIKAITIFPAWQARMEDKIGTIEVGKYADFVILDKNVFEVGLRDIADIKINATIMGGKYTFKKENHKSISHVKLTEPNVFLPIELGCCEHGQHHQH</sequence>
<name>A0A1S1YSL3_FLAPC</name>
<dbReference type="EMBL" id="JRYR02000002">
    <property type="protein sequence ID" value="OHX64024.1"/>
    <property type="molecule type" value="Genomic_DNA"/>
</dbReference>
<dbReference type="SUPFAM" id="SSF51556">
    <property type="entry name" value="Metallo-dependent hydrolases"/>
    <property type="match status" value="1"/>
</dbReference>
<feature type="domain" description="Amidohydrolase 3" evidence="1">
    <location>
        <begin position="88"/>
        <end position="590"/>
    </location>
</feature>